<sequence length="69" mass="7532">MQSYGPCGKSVCVLCSALACGRAGGTIISFAAIEITVLHFSTPIKPIIYIPTYRTNAIKLLYQVNYNIY</sequence>
<name>A0A0E9WGM9_ANGAN</name>
<dbReference type="EMBL" id="GBXM01019060">
    <property type="protein sequence ID" value="JAH89517.1"/>
    <property type="molecule type" value="Transcribed_RNA"/>
</dbReference>
<reference evidence="1" key="1">
    <citation type="submission" date="2014-11" db="EMBL/GenBank/DDBJ databases">
        <authorList>
            <person name="Amaro Gonzalez C."/>
        </authorList>
    </citation>
    <scope>NUCLEOTIDE SEQUENCE</scope>
</reference>
<evidence type="ECO:0000313" key="1">
    <source>
        <dbReference type="EMBL" id="JAH89517.1"/>
    </source>
</evidence>
<reference evidence="1" key="2">
    <citation type="journal article" date="2015" name="Fish Shellfish Immunol.">
        <title>Early steps in the European eel (Anguilla anguilla)-Vibrio vulnificus interaction in the gills: Role of the RtxA13 toxin.</title>
        <authorList>
            <person name="Callol A."/>
            <person name="Pajuelo D."/>
            <person name="Ebbesson L."/>
            <person name="Teles M."/>
            <person name="MacKenzie S."/>
            <person name="Amaro C."/>
        </authorList>
    </citation>
    <scope>NUCLEOTIDE SEQUENCE</scope>
</reference>
<organism evidence="1">
    <name type="scientific">Anguilla anguilla</name>
    <name type="common">European freshwater eel</name>
    <name type="synonym">Muraena anguilla</name>
    <dbReference type="NCBI Taxonomy" id="7936"/>
    <lineage>
        <taxon>Eukaryota</taxon>
        <taxon>Metazoa</taxon>
        <taxon>Chordata</taxon>
        <taxon>Craniata</taxon>
        <taxon>Vertebrata</taxon>
        <taxon>Euteleostomi</taxon>
        <taxon>Actinopterygii</taxon>
        <taxon>Neopterygii</taxon>
        <taxon>Teleostei</taxon>
        <taxon>Anguilliformes</taxon>
        <taxon>Anguillidae</taxon>
        <taxon>Anguilla</taxon>
    </lineage>
</organism>
<proteinExistence type="predicted"/>
<protein>
    <submittedName>
        <fullName evidence="1">Uncharacterized protein</fullName>
    </submittedName>
</protein>
<dbReference type="AlphaFoldDB" id="A0A0E9WGM9"/>
<accession>A0A0E9WGM9</accession>